<organism evidence="1 2">
    <name type="scientific">Dasania phycosphaerae</name>
    <dbReference type="NCBI Taxonomy" id="2950436"/>
    <lineage>
        <taxon>Bacteria</taxon>
        <taxon>Pseudomonadati</taxon>
        <taxon>Pseudomonadota</taxon>
        <taxon>Gammaproteobacteria</taxon>
        <taxon>Cellvibrionales</taxon>
        <taxon>Spongiibacteraceae</taxon>
        <taxon>Dasania</taxon>
    </lineage>
</organism>
<dbReference type="Proteomes" id="UP001069090">
    <property type="component" value="Unassembled WGS sequence"/>
</dbReference>
<dbReference type="Pfam" id="PF07191">
    <property type="entry name" value="Zn_ribbon_6"/>
    <property type="match status" value="1"/>
</dbReference>
<dbReference type="EMBL" id="JAPTGG010000008">
    <property type="protein sequence ID" value="MCZ0865684.1"/>
    <property type="molecule type" value="Genomic_DNA"/>
</dbReference>
<dbReference type="AlphaFoldDB" id="A0A9J6RMI9"/>
<reference evidence="1 2" key="1">
    <citation type="submission" date="2022-12" db="EMBL/GenBank/DDBJ databases">
        <title>Dasania phycosphaerae sp. nov., isolated from particulate material of the south coast of Korea.</title>
        <authorList>
            <person name="Jiang Y."/>
        </authorList>
    </citation>
    <scope>NUCLEOTIDE SEQUENCE [LARGE SCALE GENOMIC DNA]</scope>
    <source>
        <strain evidence="1 2">GY-19</strain>
    </source>
</reference>
<proteinExistence type="predicted"/>
<dbReference type="SUPFAM" id="SSF161187">
    <property type="entry name" value="YfgJ-like"/>
    <property type="match status" value="1"/>
</dbReference>
<dbReference type="InterPro" id="IPR010807">
    <property type="entry name" value="YfgJ-like"/>
</dbReference>
<name>A0A9J6RMI9_9GAMM</name>
<keyword evidence="2" id="KW-1185">Reference proteome</keyword>
<comment type="caution">
    <text evidence="1">The sequence shown here is derived from an EMBL/GenBank/DDBJ whole genome shotgun (WGS) entry which is preliminary data.</text>
</comment>
<evidence type="ECO:0000313" key="1">
    <source>
        <dbReference type="EMBL" id="MCZ0865684.1"/>
    </source>
</evidence>
<protein>
    <submittedName>
        <fullName evidence="1">Zinc ribbon domain-containing protein</fullName>
    </submittedName>
</protein>
<gene>
    <name evidence="1" type="ORF">O0V09_10750</name>
</gene>
<dbReference type="RefSeq" id="WP_258331828.1">
    <property type="nucleotide sequence ID" value="NZ_JAPTGG010000008.1"/>
</dbReference>
<evidence type="ECO:0000313" key="2">
    <source>
        <dbReference type="Proteomes" id="UP001069090"/>
    </source>
</evidence>
<sequence length="89" mass="10002">MAEYVQQGLLAADLLCPHCQHKGLVNANLWQCKSCQKQYDFSIYCELCGDAVQRLTGCGSSEHYYCRTCKTPVSRKAVLYTMTEANNLS</sequence>
<accession>A0A9J6RMI9</accession>
<dbReference type="Gene3D" id="2.10.290.10">
    <property type="entry name" value="YfgJ-like"/>
    <property type="match status" value="1"/>
</dbReference>
<dbReference type="InterPro" id="IPR029037">
    <property type="entry name" value="DUF1407/YfgJ-like_sf"/>
</dbReference>